<organism evidence="2 3">
    <name type="scientific">Pelotomaculum thermopropionicum (strain DSM 13744 / JCM 10971 / SI)</name>
    <dbReference type="NCBI Taxonomy" id="370438"/>
    <lineage>
        <taxon>Bacteria</taxon>
        <taxon>Bacillati</taxon>
        <taxon>Bacillota</taxon>
        <taxon>Clostridia</taxon>
        <taxon>Eubacteriales</taxon>
        <taxon>Desulfotomaculaceae</taxon>
        <taxon>Pelotomaculum</taxon>
    </lineage>
</organism>
<dbReference type="STRING" id="370438.PTH_2129"/>
<dbReference type="eggNOG" id="COG3290">
    <property type="taxonomic scope" value="Bacteria"/>
</dbReference>
<feature type="transmembrane region" description="Helical" evidence="1">
    <location>
        <begin position="49"/>
        <end position="71"/>
    </location>
</feature>
<evidence type="ECO:0000313" key="3">
    <source>
        <dbReference type="Proteomes" id="UP000006556"/>
    </source>
</evidence>
<sequence length="155" mass="17617">MIEKELLSLLLQDFPESITFTIAAFALLSLKYDYKKILFISLLQTFTNLIRLLPIAFGMHTIILLITLTVYIRIFTKAKLSKILTSTVLLFVIMAAMQAIYAKPLLNLTNLSYEDVASSPVLRGLFCLPYELVFLGIAIFLNIHKKKSYSFKSTN</sequence>
<dbReference type="HOGENOM" id="CLU_135084_0_1_9"/>
<keyword evidence="3" id="KW-1185">Reference proteome</keyword>
<keyword evidence="1" id="KW-0472">Membrane</keyword>
<dbReference type="AlphaFoldDB" id="A5D0C1"/>
<evidence type="ECO:0000256" key="1">
    <source>
        <dbReference type="SAM" id="Phobius"/>
    </source>
</evidence>
<keyword evidence="1" id="KW-1133">Transmembrane helix</keyword>
<dbReference type="EMBL" id="AP009389">
    <property type="protein sequence ID" value="BAF60310.1"/>
    <property type="molecule type" value="Genomic_DNA"/>
</dbReference>
<name>A5D0C1_PELTS</name>
<reference evidence="3" key="1">
    <citation type="journal article" date="2008" name="Genome Res.">
        <title>The genome of Pelotomaculum thermopropionicum reveals niche-associated evolution in anaerobic microbiota.</title>
        <authorList>
            <person name="Kosaka T."/>
            <person name="Kato S."/>
            <person name="Shimoyama T."/>
            <person name="Ishii S."/>
            <person name="Abe T."/>
            <person name="Watanabe K."/>
        </authorList>
    </citation>
    <scope>NUCLEOTIDE SEQUENCE [LARGE SCALE GENOMIC DNA]</scope>
    <source>
        <strain evidence="3">DSM 13744 / JCM 10971 / SI</strain>
    </source>
</reference>
<feature type="transmembrane region" description="Helical" evidence="1">
    <location>
        <begin position="121"/>
        <end position="143"/>
    </location>
</feature>
<dbReference type="KEGG" id="pth:PTH_2129"/>
<feature type="transmembrane region" description="Helical" evidence="1">
    <location>
        <begin position="83"/>
        <end position="101"/>
    </location>
</feature>
<dbReference type="Proteomes" id="UP000006556">
    <property type="component" value="Chromosome"/>
</dbReference>
<accession>A5D0C1</accession>
<feature type="transmembrane region" description="Helical" evidence="1">
    <location>
        <begin position="7"/>
        <end position="29"/>
    </location>
</feature>
<gene>
    <name evidence="2" type="ordered locus">PTH_2129</name>
</gene>
<proteinExistence type="predicted"/>
<protein>
    <submittedName>
        <fullName evidence="2">Uncharacterized protein</fullName>
    </submittedName>
</protein>
<evidence type="ECO:0000313" key="2">
    <source>
        <dbReference type="EMBL" id="BAF60310.1"/>
    </source>
</evidence>
<keyword evidence="1" id="KW-0812">Transmembrane</keyword>